<dbReference type="SUPFAM" id="SSF53623">
    <property type="entry name" value="MurD-like peptide ligases, catalytic domain"/>
    <property type="match status" value="1"/>
</dbReference>
<dbReference type="Pfam" id="PF02875">
    <property type="entry name" value="Mur_ligase_C"/>
    <property type="match status" value="1"/>
</dbReference>
<keyword evidence="4 10" id="KW-0436">Ligase</keyword>
<reference evidence="10 11" key="1">
    <citation type="submission" date="2019-03" db="EMBL/GenBank/DDBJ databases">
        <title>Genomic Encyclopedia of Archaeal and Bacterial Type Strains, Phase II (KMG-II): from individual species to whole genera.</title>
        <authorList>
            <person name="Goeker M."/>
        </authorList>
    </citation>
    <scope>NUCLEOTIDE SEQUENCE [LARGE SCALE GENOMIC DNA]</scope>
    <source>
        <strain evidence="10 11">DSM 24323</strain>
    </source>
</reference>
<evidence type="ECO:0000256" key="1">
    <source>
        <dbReference type="ARBA" id="ARBA00004496"/>
    </source>
</evidence>
<sequence length="443" mass="46945">MRVAIVGYATDGRASAQYYAERGDQVEIRDGNTDLAVPAEFDSRLGPDHLQGLDAFDLVIRSSGVHPDRLTEANPQCPDLAERITTSVNEFAKHSPSPRLIGVTGTKGKGTTSTLVAELLTAAGKTVHLGGNIGVGMLSLLPQVAPGDWCVLELSSFQLHDFTARIPRAVGLSVTPEHLNWHADLADYHRAKGRLFSHQHAQDLTVYNSRSTVASELAALSPGHKVGFDVPPAGRAATVREGAYVEGTTVFHGDTAVIETAEIALPGRHNLENVCAAVSVLWDVLDGDVGVIAGVLRSWTGLAEHLELVRTIDGVRWYNDTYATAPDAALAAMQAFDEPKVMIIGGIDKQVPQDDFVAEILADDSVRAVVLIDDLAPKLQPLFNGDGRAVLGGGSMEQIVATAADLAQSGDIVLLSPGAAGNGGMFRDKWDRGRQFTGAVGAL</sequence>
<feature type="domain" description="Mur ligase central" evidence="9">
    <location>
        <begin position="103"/>
        <end position="280"/>
    </location>
</feature>
<dbReference type="NCBIfam" id="TIGR01087">
    <property type="entry name" value="murD"/>
    <property type="match status" value="1"/>
</dbReference>
<keyword evidence="7" id="KW-0573">Peptidoglycan synthesis</keyword>
<dbReference type="Pfam" id="PF08245">
    <property type="entry name" value="Mur_ligase_M"/>
    <property type="match status" value="1"/>
</dbReference>
<keyword evidence="7" id="KW-0132">Cell division</keyword>
<keyword evidence="7" id="KW-0133">Cell shape</keyword>
<dbReference type="RefSeq" id="WP_133754036.1">
    <property type="nucleotide sequence ID" value="NZ_CP171129.1"/>
</dbReference>
<dbReference type="Gene3D" id="3.40.1190.10">
    <property type="entry name" value="Mur-like, catalytic domain"/>
    <property type="match status" value="1"/>
</dbReference>
<dbReference type="Proteomes" id="UP000295371">
    <property type="component" value="Unassembled WGS sequence"/>
</dbReference>
<dbReference type="InterPro" id="IPR005762">
    <property type="entry name" value="MurD"/>
</dbReference>
<dbReference type="SUPFAM" id="SSF53244">
    <property type="entry name" value="MurD-like peptide ligases, peptide-binding domain"/>
    <property type="match status" value="1"/>
</dbReference>
<comment type="subcellular location">
    <subcellularLocation>
        <location evidence="1 7">Cytoplasm</location>
    </subcellularLocation>
</comment>
<dbReference type="Gene3D" id="3.90.190.20">
    <property type="entry name" value="Mur ligase, C-terminal domain"/>
    <property type="match status" value="1"/>
</dbReference>
<proteinExistence type="predicted"/>
<keyword evidence="11" id="KW-1185">Reference proteome</keyword>
<name>A0A4R7JA94_9ACTN</name>
<dbReference type="GO" id="GO:0005737">
    <property type="term" value="C:cytoplasm"/>
    <property type="evidence" value="ECO:0007669"/>
    <property type="project" value="UniProtKB-SubCell"/>
</dbReference>
<evidence type="ECO:0000313" key="11">
    <source>
        <dbReference type="Proteomes" id="UP000295371"/>
    </source>
</evidence>
<dbReference type="EC" id="6.3.2.9" evidence="7"/>
<evidence type="ECO:0000256" key="2">
    <source>
        <dbReference type="ARBA" id="ARBA00004752"/>
    </source>
</evidence>
<keyword evidence="3" id="KW-0963">Cytoplasm</keyword>
<keyword evidence="5" id="KW-0547">Nucleotide-binding</keyword>
<dbReference type="UniPathway" id="UPA00219"/>
<evidence type="ECO:0000256" key="7">
    <source>
        <dbReference type="RuleBase" id="RU003664"/>
    </source>
</evidence>
<protein>
    <recommendedName>
        <fullName evidence="7">UDP-N-acetylmuramoylalanine--D-glutamate ligase</fullName>
        <ecNumber evidence="7">6.3.2.9</ecNumber>
    </recommendedName>
</protein>
<evidence type="ECO:0000256" key="5">
    <source>
        <dbReference type="ARBA" id="ARBA00022741"/>
    </source>
</evidence>
<evidence type="ECO:0000313" key="10">
    <source>
        <dbReference type="EMBL" id="TDT33537.1"/>
    </source>
</evidence>
<dbReference type="InterPro" id="IPR004101">
    <property type="entry name" value="Mur_ligase_C"/>
</dbReference>
<feature type="domain" description="Mur ligase C-terminal" evidence="8">
    <location>
        <begin position="306"/>
        <end position="417"/>
    </location>
</feature>
<dbReference type="PANTHER" id="PTHR43692">
    <property type="entry name" value="UDP-N-ACETYLMURAMOYLALANINE--D-GLUTAMATE LIGASE"/>
    <property type="match status" value="1"/>
</dbReference>
<comment type="function">
    <text evidence="7">Cell wall formation. Catalyzes the addition of glutamate to the nucleotide precursor UDP-N-acetylmuramoyl-L-alanine (UMA).</text>
</comment>
<dbReference type="GO" id="GO:0008360">
    <property type="term" value="P:regulation of cell shape"/>
    <property type="evidence" value="ECO:0007669"/>
    <property type="project" value="UniProtKB-KW"/>
</dbReference>
<dbReference type="InterPro" id="IPR036615">
    <property type="entry name" value="Mur_ligase_C_dom_sf"/>
</dbReference>
<dbReference type="AlphaFoldDB" id="A0A4R7JA94"/>
<accession>A0A4R7JA94</accession>
<evidence type="ECO:0000259" key="8">
    <source>
        <dbReference type="Pfam" id="PF02875"/>
    </source>
</evidence>
<keyword evidence="7" id="KW-0961">Cell wall biogenesis/degradation</keyword>
<keyword evidence="7" id="KW-0131">Cell cycle</keyword>
<dbReference type="GO" id="GO:0009252">
    <property type="term" value="P:peptidoglycan biosynthetic process"/>
    <property type="evidence" value="ECO:0007669"/>
    <property type="project" value="UniProtKB-UniPathway"/>
</dbReference>
<dbReference type="EMBL" id="SOAW01000001">
    <property type="protein sequence ID" value="TDT33537.1"/>
    <property type="molecule type" value="Genomic_DNA"/>
</dbReference>
<evidence type="ECO:0000259" key="9">
    <source>
        <dbReference type="Pfam" id="PF08245"/>
    </source>
</evidence>
<dbReference type="GO" id="GO:0005524">
    <property type="term" value="F:ATP binding"/>
    <property type="evidence" value="ECO:0007669"/>
    <property type="project" value="UniProtKB-KW"/>
</dbReference>
<dbReference type="InterPro" id="IPR013221">
    <property type="entry name" value="Mur_ligase_cen"/>
</dbReference>
<keyword evidence="6" id="KW-0067">ATP-binding</keyword>
<dbReference type="GO" id="GO:0051301">
    <property type="term" value="P:cell division"/>
    <property type="evidence" value="ECO:0007669"/>
    <property type="project" value="UniProtKB-KW"/>
</dbReference>
<evidence type="ECO:0000256" key="3">
    <source>
        <dbReference type="ARBA" id="ARBA00022490"/>
    </source>
</evidence>
<gene>
    <name evidence="10" type="ORF">CLV29_1159</name>
</gene>
<evidence type="ECO:0000256" key="4">
    <source>
        <dbReference type="ARBA" id="ARBA00022598"/>
    </source>
</evidence>
<organism evidence="10 11">
    <name type="scientific">Naumannella halotolerans</name>
    <dbReference type="NCBI Taxonomy" id="993414"/>
    <lineage>
        <taxon>Bacteria</taxon>
        <taxon>Bacillati</taxon>
        <taxon>Actinomycetota</taxon>
        <taxon>Actinomycetes</taxon>
        <taxon>Propionibacteriales</taxon>
        <taxon>Propionibacteriaceae</taxon>
        <taxon>Naumannella</taxon>
    </lineage>
</organism>
<dbReference type="Gene3D" id="3.40.50.720">
    <property type="entry name" value="NAD(P)-binding Rossmann-like Domain"/>
    <property type="match status" value="1"/>
</dbReference>
<dbReference type="InterPro" id="IPR036565">
    <property type="entry name" value="Mur-like_cat_sf"/>
</dbReference>
<dbReference type="OrthoDB" id="9809796at2"/>
<dbReference type="GO" id="GO:0071555">
    <property type="term" value="P:cell wall organization"/>
    <property type="evidence" value="ECO:0007669"/>
    <property type="project" value="UniProtKB-KW"/>
</dbReference>
<comment type="catalytic activity">
    <reaction evidence="7">
        <text>UDP-N-acetyl-alpha-D-muramoyl-L-alanine + D-glutamate + ATP = UDP-N-acetyl-alpha-D-muramoyl-L-alanyl-D-glutamate + ADP + phosphate + H(+)</text>
        <dbReference type="Rhea" id="RHEA:16429"/>
        <dbReference type="ChEBI" id="CHEBI:15378"/>
        <dbReference type="ChEBI" id="CHEBI:29986"/>
        <dbReference type="ChEBI" id="CHEBI:30616"/>
        <dbReference type="ChEBI" id="CHEBI:43474"/>
        <dbReference type="ChEBI" id="CHEBI:83898"/>
        <dbReference type="ChEBI" id="CHEBI:83900"/>
        <dbReference type="ChEBI" id="CHEBI:456216"/>
        <dbReference type="EC" id="6.3.2.9"/>
    </reaction>
</comment>
<dbReference type="GO" id="GO:0008764">
    <property type="term" value="F:UDP-N-acetylmuramoylalanine-D-glutamate ligase activity"/>
    <property type="evidence" value="ECO:0007669"/>
    <property type="project" value="UniProtKB-EC"/>
</dbReference>
<evidence type="ECO:0000256" key="6">
    <source>
        <dbReference type="ARBA" id="ARBA00022840"/>
    </source>
</evidence>
<comment type="caution">
    <text evidence="10">The sequence shown here is derived from an EMBL/GenBank/DDBJ whole genome shotgun (WGS) entry which is preliminary data.</text>
</comment>
<comment type="pathway">
    <text evidence="2 7">Cell wall biogenesis; peptidoglycan biosynthesis.</text>
</comment>
<dbReference type="PANTHER" id="PTHR43692:SF1">
    <property type="entry name" value="UDP-N-ACETYLMURAMOYLALANINE--D-GLUTAMATE LIGASE"/>
    <property type="match status" value="1"/>
</dbReference>